<dbReference type="GO" id="GO:0006412">
    <property type="term" value="P:translation"/>
    <property type="evidence" value="ECO:0007669"/>
    <property type="project" value="UniProtKB-UniRule"/>
</dbReference>
<evidence type="ECO:0000313" key="8">
    <source>
        <dbReference type="EMBL" id="ROT47368.1"/>
    </source>
</evidence>
<dbReference type="Pfam" id="PF00253">
    <property type="entry name" value="Ribosomal_S14"/>
    <property type="match status" value="1"/>
</dbReference>
<evidence type="ECO:0000256" key="2">
    <source>
        <dbReference type="ARBA" id="ARBA00009083"/>
    </source>
</evidence>
<dbReference type="InterPro" id="IPR018271">
    <property type="entry name" value="Ribosomal_uS14_CS"/>
</dbReference>
<comment type="function">
    <text evidence="1 7">Binds 16S rRNA, required for the assembly of 30S particles and may also be responsible for determining the conformation of the 16S rRNA at the A site.</text>
</comment>
<evidence type="ECO:0000256" key="3">
    <source>
        <dbReference type="ARBA" id="ARBA00022980"/>
    </source>
</evidence>
<dbReference type="PANTHER" id="PTHR19836">
    <property type="entry name" value="30S RIBOSOMAL PROTEIN S14"/>
    <property type="match status" value="1"/>
</dbReference>
<accession>A0A3N2QC34</accession>
<dbReference type="GO" id="GO:0003735">
    <property type="term" value="F:structural constituent of ribosome"/>
    <property type="evidence" value="ECO:0007669"/>
    <property type="project" value="InterPro"/>
</dbReference>
<evidence type="ECO:0000256" key="5">
    <source>
        <dbReference type="ARBA" id="ARBA00035167"/>
    </source>
</evidence>
<evidence type="ECO:0000313" key="9">
    <source>
        <dbReference type="Proteomes" id="UP000270927"/>
    </source>
</evidence>
<dbReference type="InterPro" id="IPR043140">
    <property type="entry name" value="Ribosomal_uS14_sf"/>
</dbReference>
<dbReference type="OrthoDB" id="9810484at2"/>
<dbReference type="PROSITE" id="PS00527">
    <property type="entry name" value="RIBOSOMAL_S14"/>
    <property type="match status" value="1"/>
</dbReference>
<dbReference type="AlphaFoldDB" id="A0A3N2QC34"/>
<keyword evidence="7" id="KW-0694">RNA-binding</keyword>
<keyword evidence="3 7" id="KW-0689">Ribosomal protein</keyword>
<dbReference type="RefSeq" id="WP_123662919.1">
    <property type="nucleotide sequence ID" value="NZ_RARA01000024.1"/>
</dbReference>
<organism evidence="8 9">
    <name type="scientific">Candidatus Cardinium hertigii</name>
    <dbReference type="NCBI Taxonomy" id="247481"/>
    <lineage>
        <taxon>Bacteria</taxon>
        <taxon>Pseudomonadati</taxon>
        <taxon>Bacteroidota</taxon>
        <taxon>Cytophagia</taxon>
        <taxon>Cytophagales</taxon>
        <taxon>Amoebophilaceae</taxon>
        <taxon>Candidatus Cardinium</taxon>
    </lineage>
</organism>
<dbReference type="InterPro" id="IPR023036">
    <property type="entry name" value="Ribosomal_uS14_bac/plastid"/>
</dbReference>
<dbReference type="EMBL" id="RARA01000024">
    <property type="protein sequence ID" value="ROT47368.1"/>
    <property type="molecule type" value="Genomic_DNA"/>
</dbReference>
<sequence>MAKESVKARERKRRLLVAKYAAKRATFKARGDYVSLDKLPKDASPVRLRNRCRITGRGRGYIRKFGVSRIIFRKWALEGKLPGVQKVSW</sequence>
<dbReference type="HAMAP" id="MF_00537">
    <property type="entry name" value="Ribosomal_uS14_1"/>
    <property type="match status" value="1"/>
</dbReference>
<evidence type="ECO:0000256" key="7">
    <source>
        <dbReference type="HAMAP-Rule" id="MF_00537"/>
    </source>
</evidence>
<dbReference type="GO" id="GO:0019843">
    <property type="term" value="F:rRNA binding"/>
    <property type="evidence" value="ECO:0007669"/>
    <property type="project" value="UniProtKB-UniRule"/>
</dbReference>
<name>A0A3N2QC34_9BACT</name>
<comment type="caution">
    <text evidence="8">The sequence shown here is derived from an EMBL/GenBank/DDBJ whole genome shotgun (WGS) entry which is preliminary data.</text>
</comment>
<reference evidence="8 9" key="1">
    <citation type="submission" date="2018-09" db="EMBL/GenBank/DDBJ databases">
        <title>Comparative Genomics of Wolbachia-Cardinium Dual Endosymbiosis in a Plant-Parasitic Nematode.</title>
        <authorList>
            <person name="Brown A.M.V."/>
            <person name="Wasala S.K."/>
            <person name="Howe D.K."/>
            <person name="Peetz A.B."/>
            <person name="Zasada I.A."/>
            <person name="Denver D.R."/>
        </authorList>
    </citation>
    <scope>NUCLEOTIDE SEQUENCE [LARGE SCALE GENOMIC DNA]</scope>
    <source>
        <strain evidence="8 9">Pp_1</strain>
    </source>
</reference>
<evidence type="ECO:0000256" key="6">
    <source>
        <dbReference type="ARBA" id="ARBA00047110"/>
    </source>
</evidence>
<keyword evidence="9" id="KW-1185">Reference proteome</keyword>
<keyword evidence="7" id="KW-0699">rRNA-binding</keyword>
<comment type="similarity">
    <text evidence="2 7">Belongs to the universal ribosomal protein uS14 family.</text>
</comment>
<evidence type="ECO:0000256" key="4">
    <source>
        <dbReference type="ARBA" id="ARBA00023274"/>
    </source>
</evidence>
<keyword evidence="4 7" id="KW-0687">Ribonucleoprotein</keyword>
<gene>
    <name evidence="7" type="primary">rpsN</name>
    <name evidence="8" type="ORF">EDM02_02950</name>
</gene>
<dbReference type="GO" id="GO:0015935">
    <property type="term" value="C:small ribosomal subunit"/>
    <property type="evidence" value="ECO:0007669"/>
    <property type="project" value="TreeGrafter"/>
</dbReference>
<dbReference type="SUPFAM" id="SSF57716">
    <property type="entry name" value="Glucocorticoid receptor-like (DNA-binding domain)"/>
    <property type="match status" value="1"/>
</dbReference>
<comment type="subunit">
    <text evidence="6 7">Part of the 30S ribosomal subunit. Contacts proteins S3 and S10.</text>
</comment>
<protein>
    <recommendedName>
        <fullName evidence="5 7">Small ribosomal subunit protein uS14</fullName>
    </recommendedName>
</protein>
<dbReference type="NCBIfam" id="NF006477">
    <property type="entry name" value="PRK08881.1"/>
    <property type="match status" value="1"/>
</dbReference>
<dbReference type="Proteomes" id="UP000270927">
    <property type="component" value="Unassembled WGS sequence"/>
</dbReference>
<dbReference type="InterPro" id="IPR001209">
    <property type="entry name" value="Ribosomal_uS14"/>
</dbReference>
<proteinExistence type="inferred from homology"/>
<dbReference type="GO" id="GO:0005737">
    <property type="term" value="C:cytoplasm"/>
    <property type="evidence" value="ECO:0007669"/>
    <property type="project" value="UniProtKB-ARBA"/>
</dbReference>
<dbReference type="Gene3D" id="4.10.830.10">
    <property type="entry name" value="30s Ribosomal Protein S14, Chain N"/>
    <property type="match status" value="1"/>
</dbReference>
<dbReference type="PANTHER" id="PTHR19836:SF19">
    <property type="entry name" value="SMALL RIBOSOMAL SUBUNIT PROTEIN US14M"/>
    <property type="match status" value="1"/>
</dbReference>
<evidence type="ECO:0000256" key="1">
    <source>
        <dbReference type="ARBA" id="ARBA00003686"/>
    </source>
</evidence>